<evidence type="ECO:0000313" key="1">
    <source>
        <dbReference type="EMBL" id="TSE36481.1"/>
    </source>
</evidence>
<evidence type="ECO:0000313" key="2">
    <source>
        <dbReference type="Proteomes" id="UP000318294"/>
    </source>
</evidence>
<dbReference type="InterPro" id="IPR013078">
    <property type="entry name" value="His_Pase_superF_clade-1"/>
</dbReference>
<dbReference type="Gene3D" id="3.40.50.1240">
    <property type="entry name" value="Phosphoglycerate mutase-like"/>
    <property type="match status" value="1"/>
</dbReference>
<protein>
    <submittedName>
        <fullName evidence="1">Alpha-ribazole phosphatase</fullName>
    </submittedName>
</protein>
<dbReference type="Pfam" id="PF00300">
    <property type="entry name" value="His_Phos_1"/>
    <property type="match status" value="1"/>
</dbReference>
<proteinExistence type="predicted"/>
<dbReference type="AlphaFoldDB" id="A0A554XKW8"/>
<reference evidence="1 2" key="1">
    <citation type="submission" date="2019-07" db="EMBL/GenBank/DDBJ databases">
        <title>Tepidimonas charontis SPSP-6 draft genome.</title>
        <authorList>
            <person name="Da Costa M.S."/>
            <person name="Froufe H.J.C."/>
            <person name="Egas C."/>
            <person name="Albuquerque L."/>
        </authorList>
    </citation>
    <scope>NUCLEOTIDE SEQUENCE [LARGE SCALE GENOMIC DNA]</scope>
    <source>
        <strain evidence="1 2">SPSP-6</strain>
    </source>
</reference>
<dbReference type="RefSeq" id="WP_201739262.1">
    <property type="nucleotide sequence ID" value="NZ_VJON01000001.1"/>
</dbReference>
<dbReference type="Proteomes" id="UP000318294">
    <property type="component" value="Unassembled WGS sequence"/>
</dbReference>
<dbReference type="EMBL" id="VJON01000001">
    <property type="protein sequence ID" value="TSE36481.1"/>
    <property type="molecule type" value="Genomic_DNA"/>
</dbReference>
<dbReference type="SUPFAM" id="SSF53254">
    <property type="entry name" value="Phosphoglycerate mutase-like"/>
    <property type="match status" value="1"/>
</dbReference>
<organism evidence="1 2">
    <name type="scientific">Tepidimonas charontis</name>
    <dbReference type="NCBI Taxonomy" id="2267262"/>
    <lineage>
        <taxon>Bacteria</taxon>
        <taxon>Pseudomonadati</taxon>
        <taxon>Pseudomonadota</taxon>
        <taxon>Betaproteobacteria</taxon>
        <taxon>Burkholderiales</taxon>
        <taxon>Tepidimonas</taxon>
    </lineage>
</organism>
<name>A0A554XKW8_9BURK</name>
<dbReference type="InterPro" id="IPR029033">
    <property type="entry name" value="His_PPase_superfam"/>
</dbReference>
<gene>
    <name evidence="1" type="ORF">Tchar_00105</name>
</gene>
<accession>A0A554XKW8</accession>
<dbReference type="SMART" id="SM00855">
    <property type="entry name" value="PGAM"/>
    <property type="match status" value="1"/>
</dbReference>
<keyword evidence="2" id="KW-1185">Reference proteome</keyword>
<sequence length="249" mass="25940">MPTLWLVRHPAVEGATGRCYGRLDLRAQLAAVAAVAQRLHARLPARARVVSSPAARAWGLAQALSALRPTMPPPRIDARLHELDFGAWEGCPWDQIPPAVLDAWCTDFAHYAPGGGESVAALLGRVRAALRDLLALGGGDTGVSGCATGAGAGGPTADGERPAWVWITHAGVIRAVRYTVRHGWDATPAAPHQWPQRAPGFGAILRVPLQRLALSARSARPLACAAAAPLHLATGWCAGRGAAGTSKEG</sequence>
<comment type="caution">
    <text evidence="1">The sequence shown here is derived from an EMBL/GenBank/DDBJ whole genome shotgun (WGS) entry which is preliminary data.</text>
</comment>